<comment type="caution">
    <text evidence="1">The sequence shown here is derived from an EMBL/GenBank/DDBJ whole genome shotgun (WGS) entry which is preliminary data.</text>
</comment>
<dbReference type="PANTHER" id="PTHR31118">
    <property type="entry name" value="CYCLASE-LIKE PROTEIN 2"/>
    <property type="match status" value="1"/>
</dbReference>
<evidence type="ECO:0000313" key="1">
    <source>
        <dbReference type="EMBL" id="KAF5789682.1"/>
    </source>
</evidence>
<name>A0A9K3N7A0_HELAN</name>
<dbReference type="EMBL" id="MNCJ02000324">
    <property type="protein sequence ID" value="KAF5789682.1"/>
    <property type="molecule type" value="Genomic_DNA"/>
</dbReference>
<organism evidence="1 2">
    <name type="scientific">Helianthus annuus</name>
    <name type="common">Common sunflower</name>
    <dbReference type="NCBI Taxonomy" id="4232"/>
    <lineage>
        <taxon>Eukaryota</taxon>
        <taxon>Viridiplantae</taxon>
        <taxon>Streptophyta</taxon>
        <taxon>Embryophyta</taxon>
        <taxon>Tracheophyta</taxon>
        <taxon>Spermatophyta</taxon>
        <taxon>Magnoliopsida</taxon>
        <taxon>eudicotyledons</taxon>
        <taxon>Gunneridae</taxon>
        <taxon>Pentapetalae</taxon>
        <taxon>asterids</taxon>
        <taxon>campanulids</taxon>
        <taxon>Asterales</taxon>
        <taxon>Asteraceae</taxon>
        <taxon>Asteroideae</taxon>
        <taxon>Heliantheae alliance</taxon>
        <taxon>Heliantheae</taxon>
        <taxon>Helianthus</taxon>
    </lineage>
</organism>
<proteinExistence type="predicted"/>
<dbReference type="GO" id="GO:0019441">
    <property type="term" value="P:L-tryptophan catabolic process to kynurenine"/>
    <property type="evidence" value="ECO:0007669"/>
    <property type="project" value="InterPro"/>
</dbReference>
<protein>
    <submittedName>
        <fullName evidence="1">Uncharacterized protein</fullName>
    </submittedName>
</protein>
<gene>
    <name evidence="1" type="ORF">HanXRQr2_Chr09g0374181</name>
</gene>
<dbReference type="Proteomes" id="UP000215914">
    <property type="component" value="Unassembled WGS sequence"/>
</dbReference>
<reference evidence="1" key="1">
    <citation type="journal article" date="2017" name="Nature">
        <title>The sunflower genome provides insights into oil metabolism, flowering and Asterid evolution.</title>
        <authorList>
            <person name="Badouin H."/>
            <person name="Gouzy J."/>
            <person name="Grassa C.J."/>
            <person name="Murat F."/>
            <person name="Staton S.E."/>
            <person name="Cottret L."/>
            <person name="Lelandais-Briere C."/>
            <person name="Owens G.L."/>
            <person name="Carrere S."/>
            <person name="Mayjonade B."/>
            <person name="Legrand L."/>
            <person name="Gill N."/>
            <person name="Kane N.C."/>
            <person name="Bowers J.E."/>
            <person name="Hubner S."/>
            <person name="Bellec A."/>
            <person name="Berard A."/>
            <person name="Berges H."/>
            <person name="Blanchet N."/>
            <person name="Boniface M.C."/>
            <person name="Brunel D."/>
            <person name="Catrice O."/>
            <person name="Chaidir N."/>
            <person name="Claudel C."/>
            <person name="Donnadieu C."/>
            <person name="Faraut T."/>
            <person name="Fievet G."/>
            <person name="Helmstetter N."/>
            <person name="King M."/>
            <person name="Knapp S.J."/>
            <person name="Lai Z."/>
            <person name="Le Paslier M.C."/>
            <person name="Lippi Y."/>
            <person name="Lorenzon L."/>
            <person name="Mandel J.R."/>
            <person name="Marage G."/>
            <person name="Marchand G."/>
            <person name="Marquand E."/>
            <person name="Bret-Mestries E."/>
            <person name="Morien E."/>
            <person name="Nambeesan S."/>
            <person name="Nguyen T."/>
            <person name="Pegot-Espagnet P."/>
            <person name="Pouilly N."/>
            <person name="Raftis F."/>
            <person name="Sallet E."/>
            <person name="Schiex T."/>
            <person name="Thomas J."/>
            <person name="Vandecasteele C."/>
            <person name="Vares D."/>
            <person name="Vear F."/>
            <person name="Vautrin S."/>
            <person name="Crespi M."/>
            <person name="Mangin B."/>
            <person name="Burke J.M."/>
            <person name="Salse J."/>
            <person name="Munos S."/>
            <person name="Vincourt P."/>
            <person name="Rieseberg L.H."/>
            <person name="Langlade N.B."/>
        </authorList>
    </citation>
    <scope>NUCLEOTIDE SEQUENCE</scope>
    <source>
        <tissue evidence="1">Leaves</tissue>
    </source>
</reference>
<dbReference type="Gramene" id="mRNA:HanXRQr2_Chr09g0374181">
    <property type="protein sequence ID" value="mRNA:HanXRQr2_Chr09g0374181"/>
    <property type="gene ID" value="HanXRQr2_Chr09g0374181"/>
</dbReference>
<dbReference type="InterPro" id="IPR007325">
    <property type="entry name" value="KFase/CYL"/>
</dbReference>
<keyword evidence="2" id="KW-1185">Reference proteome</keyword>
<reference evidence="1" key="2">
    <citation type="submission" date="2020-06" db="EMBL/GenBank/DDBJ databases">
        <title>Helianthus annuus Genome sequencing and assembly Release 2.</title>
        <authorList>
            <person name="Gouzy J."/>
            <person name="Langlade N."/>
            <person name="Munos S."/>
        </authorList>
    </citation>
    <scope>NUCLEOTIDE SEQUENCE</scope>
    <source>
        <tissue evidence="1">Leaves</tissue>
    </source>
</reference>
<dbReference type="AlphaFoldDB" id="A0A9K3N7A0"/>
<accession>A0A9K3N7A0</accession>
<sequence>MALQSRLYSHLKFKLFCSSVIGWIQINKNQLYNEVPSKKSLPTRISLPGTSVETVFDDGVRLNSIHRRLRCSSRTHVDDSGHVYDHNIDVGFDVDTRHLHVLKDSELIPPRWDVYDKGKIYDIRHRITAATPTGISQTGIGEYYLRLHDSMRIFMSICTRLRRITAMYSENCCEGGLIGLAAATVGLSICTRLRRITARGKCRIEEYWKTTQNVHLIMSITCFPAIGFAQRTQNSYSTT</sequence>
<dbReference type="GO" id="GO:0004061">
    <property type="term" value="F:arylformamidase activity"/>
    <property type="evidence" value="ECO:0007669"/>
    <property type="project" value="InterPro"/>
</dbReference>
<dbReference type="PANTHER" id="PTHR31118:SF12">
    <property type="entry name" value="CYCLASE-LIKE PROTEIN 2"/>
    <property type="match status" value="1"/>
</dbReference>
<evidence type="ECO:0000313" key="2">
    <source>
        <dbReference type="Proteomes" id="UP000215914"/>
    </source>
</evidence>